<evidence type="ECO:0000256" key="5">
    <source>
        <dbReference type="ARBA" id="ARBA00022691"/>
    </source>
</evidence>
<comment type="caution">
    <text evidence="18">The sequence shown here is derived from an EMBL/GenBank/DDBJ whole genome shotgun (WGS) entry which is preliminary data.</text>
</comment>
<dbReference type="Gene3D" id="3.30.1490.40">
    <property type="match status" value="1"/>
</dbReference>
<evidence type="ECO:0000256" key="7">
    <source>
        <dbReference type="ARBA" id="ARBA00022884"/>
    </source>
</evidence>
<dbReference type="EC" id="2.1.1.354" evidence="2"/>
<dbReference type="PANTHER" id="PTHR45814:SF2">
    <property type="entry name" value="HISTONE-LYSINE N-METHYLTRANSFERASE SETD1"/>
    <property type="match status" value="1"/>
</dbReference>
<evidence type="ECO:0000259" key="15">
    <source>
        <dbReference type="PROSITE" id="PS50280"/>
    </source>
</evidence>
<dbReference type="InterPro" id="IPR046341">
    <property type="entry name" value="SET_dom_sf"/>
</dbReference>
<keyword evidence="4" id="KW-0808">Transferase</keyword>
<feature type="compositionally biased region" description="Polar residues" evidence="14">
    <location>
        <begin position="1069"/>
        <end position="1081"/>
    </location>
</feature>
<reference evidence="18" key="2">
    <citation type="submission" date="2023-06" db="EMBL/GenBank/DDBJ databases">
        <authorList>
            <person name="Ma L."/>
            <person name="Liu K.-W."/>
            <person name="Li Z."/>
            <person name="Hsiao Y.-Y."/>
            <person name="Qi Y."/>
            <person name="Fu T."/>
            <person name="Tang G."/>
            <person name="Zhang D."/>
            <person name="Sun W.-H."/>
            <person name="Liu D.-K."/>
            <person name="Li Y."/>
            <person name="Chen G.-Z."/>
            <person name="Liu X.-D."/>
            <person name="Liao X.-Y."/>
            <person name="Jiang Y.-T."/>
            <person name="Yu X."/>
            <person name="Hao Y."/>
            <person name="Huang J."/>
            <person name="Zhao X.-W."/>
            <person name="Ke S."/>
            <person name="Chen Y.-Y."/>
            <person name="Wu W.-L."/>
            <person name="Hsu J.-L."/>
            <person name="Lin Y.-F."/>
            <person name="Huang M.-D."/>
            <person name="Li C.-Y."/>
            <person name="Huang L."/>
            <person name="Wang Z.-W."/>
            <person name="Zhao X."/>
            <person name="Zhong W.-Y."/>
            <person name="Peng D.-H."/>
            <person name="Ahmad S."/>
            <person name="Lan S."/>
            <person name="Zhang J.-S."/>
            <person name="Tsai W.-C."/>
            <person name="Van De Peer Y."/>
            <person name="Liu Z.-J."/>
        </authorList>
    </citation>
    <scope>NUCLEOTIDE SEQUENCE</scope>
    <source>
        <strain evidence="18">SCP</strain>
        <tissue evidence="18">Leaves</tissue>
    </source>
</reference>
<evidence type="ECO:0000256" key="6">
    <source>
        <dbReference type="ARBA" id="ARBA00022853"/>
    </source>
</evidence>
<evidence type="ECO:0000256" key="4">
    <source>
        <dbReference type="ARBA" id="ARBA00022679"/>
    </source>
</evidence>
<dbReference type="Pfam" id="PF00856">
    <property type="entry name" value="SET"/>
    <property type="match status" value="1"/>
</dbReference>
<dbReference type="SMART" id="SM00317">
    <property type="entry name" value="SET"/>
    <property type="match status" value="1"/>
</dbReference>
<keyword evidence="8" id="KW-0805">Transcription regulation</keyword>
<evidence type="ECO:0000256" key="14">
    <source>
        <dbReference type="SAM" id="MobiDB-lite"/>
    </source>
</evidence>
<feature type="domain" description="GYF" evidence="16">
    <location>
        <begin position="284"/>
        <end position="336"/>
    </location>
</feature>
<evidence type="ECO:0000256" key="9">
    <source>
        <dbReference type="ARBA" id="ARBA00023163"/>
    </source>
</evidence>
<evidence type="ECO:0000256" key="1">
    <source>
        <dbReference type="ARBA" id="ARBA00004123"/>
    </source>
</evidence>
<feature type="domain" description="SET" evidence="15">
    <location>
        <begin position="1397"/>
        <end position="1514"/>
    </location>
</feature>
<evidence type="ECO:0000256" key="10">
    <source>
        <dbReference type="ARBA" id="ARBA00023242"/>
    </source>
</evidence>
<feature type="region of interest" description="Disordered" evidence="14">
    <location>
        <begin position="1066"/>
        <end position="1128"/>
    </location>
</feature>
<evidence type="ECO:0000259" key="17">
    <source>
        <dbReference type="PROSITE" id="PS50868"/>
    </source>
</evidence>
<keyword evidence="7" id="KW-0694">RNA-binding</keyword>
<dbReference type="PROSITE" id="PS50868">
    <property type="entry name" value="POST_SET"/>
    <property type="match status" value="1"/>
</dbReference>
<dbReference type="EMBL" id="JAUJYN010000012">
    <property type="protein sequence ID" value="KAK1259585.1"/>
    <property type="molecule type" value="Genomic_DNA"/>
</dbReference>
<dbReference type="GO" id="GO:0032259">
    <property type="term" value="P:methylation"/>
    <property type="evidence" value="ECO:0007669"/>
    <property type="project" value="UniProtKB-KW"/>
</dbReference>
<dbReference type="InterPro" id="IPR035445">
    <property type="entry name" value="GYF-like_dom_sf"/>
</dbReference>
<evidence type="ECO:0000256" key="12">
    <source>
        <dbReference type="ARBA" id="ARBA00047583"/>
    </source>
</evidence>
<evidence type="ECO:0000313" key="19">
    <source>
        <dbReference type="Proteomes" id="UP001179952"/>
    </source>
</evidence>
<organism evidence="18 19">
    <name type="scientific">Acorus gramineus</name>
    <name type="common">Dwarf sweet flag</name>
    <dbReference type="NCBI Taxonomy" id="55184"/>
    <lineage>
        <taxon>Eukaryota</taxon>
        <taxon>Viridiplantae</taxon>
        <taxon>Streptophyta</taxon>
        <taxon>Embryophyta</taxon>
        <taxon>Tracheophyta</taxon>
        <taxon>Spermatophyta</taxon>
        <taxon>Magnoliopsida</taxon>
        <taxon>Liliopsida</taxon>
        <taxon>Acoraceae</taxon>
        <taxon>Acorus</taxon>
    </lineage>
</organism>
<proteinExistence type="predicted"/>
<evidence type="ECO:0000256" key="8">
    <source>
        <dbReference type="ARBA" id="ARBA00023015"/>
    </source>
</evidence>
<feature type="region of interest" description="Disordered" evidence="14">
    <location>
        <begin position="1256"/>
        <end position="1296"/>
    </location>
</feature>
<dbReference type="InterPro" id="IPR003616">
    <property type="entry name" value="Post-SET_dom"/>
</dbReference>
<accession>A0AAV9A6J8</accession>
<dbReference type="InterPro" id="IPR003169">
    <property type="entry name" value="GYF"/>
</dbReference>
<gene>
    <name evidence="18" type="ORF">QJS04_geneDACA001414</name>
</gene>
<keyword evidence="10" id="KW-0539">Nucleus</keyword>
<name>A0AAV9A6J8_ACOGR</name>
<dbReference type="PANTHER" id="PTHR45814">
    <property type="entry name" value="HISTONE-LYSINE N-METHYLTRANSFERASE SETD1"/>
    <property type="match status" value="1"/>
</dbReference>
<sequence length="1536" mass="169985">MPEARTFPPSGDSLIVDGSPDPIACEDLLRDMVAATRCGNRSEVYSCDTCSSDVHYLHSRKRQKQLCTERSYYSTEICIGNIGDASLACDVHGKGCSGFECSKDAYGSPTSDDPLLRVDLYVAMEGGSQLANNSSEDLQSCAASGIVSQDKSYSGYPQPTSVSGWMYVNQLDQMCGPYIQEQLFEGLSSGFLPDNLPIYPIVDGKHVHPVPLPLKDLNKYPGHSYGCTNVSVVLPNDRVNLQSTPLEFQPHATCSIHGSGLKTDDMDKANLDTENPSAVLSSEESCWIYEDEEGRKHGPHSLVELCFWYDNNYLRDSLRIYHVDNKYGPFTLASLMNKWSTDDSLPEIDGGTGGCSSFESFVANVSEVVSDQLHSVIMKAARRVVLDEIISTILPDLLSSKKALRRQKLVEQVVESRTMAERHSASSVHSDVVVSLPVTNQLSLTSATSMASSTVTNFAVSFESFQNSLSFTKKMCYDECMQVMWNAVFYDLIVDYTCTWCKRKRWHGYPILPVPLTSVERGDLDKKLCTDSQLPSTDYELPSPESDGMEYPPGFGPTAGIANMFDQITSAPEAISFVDEVQPEMNVPFHLHSPPSNLSDIHEEVETALYSSAKVSLVDYLEDIVNVEASKWLNRAEVEELNEDAVDSEKLSCDEAHPCQEVEGYDSADAPPSTAVNLPGKDAVDSEILSCDEAPPCQEVNNDSADAPPSTAVNLPDAQKLMANSIFSVFEKLALPVMNGIDDLEFNEPTPPGLEECPTLSIPLDTPKDIKFHPSMADECVPRMDLYVILAIFRQKLHCEVIKEWKFSLLKDHFDKWYASTKRNEIKVAKLPSKRRRLCNSIGEETFGDEKGKSSERCVFEKLGERSKHSKCPASSETSLGISKYTYFRKKKHEKKKSGPQLENTGRNVCDSGEQQMHNGKPGLKQLDMVPHVPESSKPKAEDLVKNISSASGISKKRLGKKKRGSLSQCDLSEDIGLVKGPGDDSGQQLMAPPVMKSSKSNAASFVKNVPSPRDGLKKKFVKKKRGHLAQSPPEVTASSKQLIVASGLRQMSKVVKQSSVAVVPRSVAKSSKSNAENSVRVSLPAGDRKKKFGKRKLGSVSHSTTLEENVLSKHSSNDSGQPHTSEEITRSIKFSLTPQMTDSNKFNAENLVKSVSLPAGALDILPDNCIAKRKRSQKLRKLNSDTKSVVPLLSPLDAEVGVNLETNSHRVLHGIGDEVSVDVTEDSIKEQNLNAFKSPMDNSGCNQNVVPDHKVPQKKRKVQKDQFSPLPRKVSKLSSVGAHENVQGKRQATRTRNTIKHKVSHPFPKSRGCARTSISGWEWNKWSQNASPSDKARARGARLAHPKVEGSENNVPQSSNVKGLSARTNRVKLRNLLAAVDGADLIKVAQLKARKKRLRFQRSKIHDWGLVALEPIEAEDFVIEYVGELIRRRISDIREHQYEKMGIGSSYLFRLDDDYVVDATKRGGIARFINHSCEPNCYTKIITVDGQKKIFIYSKRQIRAGEEITYNYKFPLEEQKIPCNCGSKRCRGSMN</sequence>
<evidence type="ECO:0000256" key="3">
    <source>
        <dbReference type="ARBA" id="ARBA00022603"/>
    </source>
</evidence>
<dbReference type="InterPro" id="IPR044570">
    <property type="entry name" value="Set1-like"/>
</dbReference>
<keyword evidence="3" id="KW-0489">Methyltransferase</keyword>
<dbReference type="GO" id="GO:0140999">
    <property type="term" value="F:histone H3K4 trimethyltransferase activity"/>
    <property type="evidence" value="ECO:0007669"/>
    <property type="project" value="UniProtKB-EC"/>
</dbReference>
<evidence type="ECO:0000256" key="11">
    <source>
        <dbReference type="ARBA" id="ARBA00047571"/>
    </source>
</evidence>
<evidence type="ECO:0000256" key="2">
    <source>
        <dbReference type="ARBA" id="ARBA00012182"/>
    </source>
</evidence>
<dbReference type="InterPro" id="IPR001214">
    <property type="entry name" value="SET_dom"/>
</dbReference>
<dbReference type="PROSITE" id="PS50280">
    <property type="entry name" value="SET"/>
    <property type="match status" value="1"/>
</dbReference>
<dbReference type="SUPFAM" id="SSF82199">
    <property type="entry name" value="SET domain"/>
    <property type="match status" value="1"/>
</dbReference>
<dbReference type="CDD" id="cd19169">
    <property type="entry name" value="SET_SETD1"/>
    <property type="match status" value="1"/>
</dbReference>
<dbReference type="InterPro" id="IPR037841">
    <property type="entry name" value="SET_SETD1A/B"/>
</dbReference>
<keyword evidence="19" id="KW-1185">Reference proteome</keyword>
<dbReference type="PROSITE" id="PS50829">
    <property type="entry name" value="GYF"/>
    <property type="match status" value="1"/>
</dbReference>
<evidence type="ECO:0000313" key="18">
    <source>
        <dbReference type="EMBL" id="KAK1259585.1"/>
    </source>
</evidence>
<keyword evidence="5" id="KW-0949">S-adenosyl-L-methionine</keyword>
<evidence type="ECO:0000259" key="16">
    <source>
        <dbReference type="PROSITE" id="PS50829"/>
    </source>
</evidence>
<dbReference type="Gene3D" id="2.170.270.10">
    <property type="entry name" value="SET domain"/>
    <property type="match status" value="1"/>
</dbReference>
<feature type="compositionally biased region" description="Basic residues" evidence="14">
    <location>
        <begin position="1089"/>
        <end position="1098"/>
    </location>
</feature>
<protein>
    <recommendedName>
        <fullName evidence="2">[histone H3]-lysine(4) N-trimethyltransferase</fullName>
        <ecNumber evidence="2">2.1.1.354</ecNumber>
    </recommendedName>
</protein>
<feature type="region of interest" description="Disordered" evidence="14">
    <location>
        <begin position="892"/>
        <end position="919"/>
    </location>
</feature>
<dbReference type="SMART" id="SM00508">
    <property type="entry name" value="PostSET"/>
    <property type="match status" value="1"/>
</dbReference>
<comment type="catalytic activity">
    <reaction evidence="13">
        <text>N(6),N(6)-dimethyl-L-lysyl(4)-[histone H3] + S-adenosyl-L-methionine = N(6),N(6),N(6)-trimethyl-L-lysyl(4)-[histone H3] + S-adenosyl-L-homocysteine + H(+)</text>
        <dbReference type="Rhea" id="RHEA:60272"/>
        <dbReference type="Rhea" id="RHEA-COMP:15537"/>
        <dbReference type="Rhea" id="RHEA-COMP:15540"/>
        <dbReference type="ChEBI" id="CHEBI:15378"/>
        <dbReference type="ChEBI" id="CHEBI:57856"/>
        <dbReference type="ChEBI" id="CHEBI:59789"/>
        <dbReference type="ChEBI" id="CHEBI:61961"/>
        <dbReference type="ChEBI" id="CHEBI:61976"/>
    </reaction>
</comment>
<dbReference type="Proteomes" id="UP001179952">
    <property type="component" value="Unassembled WGS sequence"/>
</dbReference>
<comment type="subcellular location">
    <subcellularLocation>
        <location evidence="1">Nucleus</location>
    </subcellularLocation>
</comment>
<feature type="compositionally biased region" description="Polar residues" evidence="14">
    <location>
        <begin position="901"/>
        <end position="918"/>
    </location>
</feature>
<evidence type="ECO:0000256" key="13">
    <source>
        <dbReference type="ARBA" id="ARBA00049129"/>
    </source>
</evidence>
<keyword evidence="6" id="KW-0156">Chromatin regulator</keyword>
<comment type="catalytic activity">
    <reaction evidence="12">
        <text>N(6)-methyl-L-lysyl(4)-[histone H3] + S-adenosyl-L-methionine = N(6),N(6)-dimethyl-L-lysyl(4)-[histone H3] + S-adenosyl-L-homocysteine + H(+)</text>
        <dbReference type="Rhea" id="RHEA:60268"/>
        <dbReference type="Rhea" id="RHEA-COMP:15540"/>
        <dbReference type="Rhea" id="RHEA-COMP:15543"/>
        <dbReference type="ChEBI" id="CHEBI:15378"/>
        <dbReference type="ChEBI" id="CHEBI:57856"/>
        <dbReference type="ChEBI" id="CHEBI:59789"/>
        <dbReference type="ChEBI" id="CHEBI:61929"/>
        <dbReference type="ChEBI" id="CHEBI:61976"/>
    </reaction>
</comment>
<feature type="compositionally biased region" description="Polar residues" evidence="14">
    <location>
        <begin position="1101"/>
        <end position="1124"/>
    </location>
</feature>
<keyword evidence="9" id="KW-0804">Transcription</keyword>
<dbReference type="GO" id="GO:0003723">
    <property type="term" value="F:RNA binding"/>
    <property type="evidence" value="ECO:0007669"/>
    <property type="project" value="UniProtKB-KW"/>
</dbReference>
<feature type="domain" description="Post-SET" evidence="17">
    <location>
        <begin position="1520"/>
        <end position="1536"/>
    </location>
</feature>
<comment type="catalytic activity">
    <reaction evidence="11">
        <text>L-lysyl(4)-[histone H3] + 3 S-adenosyl-L-methionine = N(6),N(6),N(6)-trimethyl-L-lysyl(4)-[histone H3] + 3 S-adenosyl-L-homocysteine + 3 H(+)</text>
        <dbReference type="Rhea" id="RHEA:60260"/>
        <dbReference type="Rhea" id="RHEA-COMP:15537"/>
        <dbReference type="Rhea" id="RHEA-COMP:15547"/>
        <dbReference type="ChEBI" id="CHEBI:15378"/>
        <dbReference type="ChEBI" id="CHEBI:29969"/>
        <dbReference type="ChEBI" id="CHEBI:57856"/>
        <dbReference type="ChEBI" id="CHEBI:59789"/>
        <dbReference type="ChEBI" id="CHEBI:61961"/>
        <dbReference type="EC" id="2.1.1.354"/>
    </reaction>
</comment>
<reference evidence="18" key="1">
    <citation type="journal article" date="2023" name="Nat. Commun.">
        <title>Diploid and tetraploid genomes of Acorus and the evolution of monocots.</title>
        <authorList>
            <person name="Ma L."/>
            <person name="Liu K.W."/>
            <person name="Li Z."/>
            <person name="Hsiao Y.Y."/>
            <person name="Qi Y."/>
            <person name="Fu T."/>
            <person name="Tang G.D."/>
            <person name="Zhang D."/>
            <person name="Sun W.H."/>
            <person name="Liu D.K."/>
            <person name="Li Y."/>
            <person name="Chen G.Z."/>
            <person name="Liu X.D."/>
            <person name="Liao X.Y."/>
            <person name="Jiang Y.T."/>
            <person name="Yu X."/>
            <person name="Hao Y."/>
            <person name="Huang J."/>
            <person name="Zhao X.W."/>
            <person name="Ke S."/>
            <person name="Chen Y.Y."/>
            <person name="Wu W.L."/>
            <person name="Hsu J.L."/>
            <person name="Lin Y.F."/>
            <person name="Huang M.D."/>
            <person name="Li C.Y."/>
            <person name="Huang L."/>
            <person name="Wang Z.W."/>
            <person name="Zhao X."/>
            <person name="Zhong W.Y."/>
            <person name="Peng D.H."/>
            <person name="Ahmad S."/>
            <person name="Lan S."/>
            <person name="Zhang J.S."/>
            <person name="Tsai W.C."/>
            <person name="Van de Peer Y."/>
            <person name="Liu Z.J."/>
        </authorList>
    </citation>
    <scope>NUCLEOTIDE SEQUENCE</scope>
    <source>
        <strain evidence="18">SCP</strain>
    </source>
</reference>
<dbReference type="GO" id="GO:0048188">
    <property type="term" value="C:Set1C/COMPASS complex"/>
    <property type="evidence" value="ECO:0007669"/>
    <property type="project" value="InterPro"/>
</dbReference>
<dbReference type="SUPFAM" id="SSF55277">
    <property type="entry name" value="GYF domain"/>
    <property type="match status" value="1"/>
</dbReference>